<dbReference type="EMBL" id="CAEZTS010000067">
    <property type="protein sequence ID" value="CAB4579157.1"/>
    <property type="molecule type" value="Genomic_DNA"/>
</dbReference>
<feature type="region of interest" description="Disordered" evidence="1">
    <location>
        <begin position="90"/>
        <end position="160"/>
    </location>
</feature>
<protein>
    <submittedName>
        <fullName evidence="2">Unannotated protein</fullName>
    </submittedName>
</protein>
<feature type="region of interest" description="Disordered" evidence="1">
    <location>
        <begin position="1"/>
        <end position="73"/>
    </location>
</feature>
<evidence type="ECO:0000313" key="2">
    <source>
        <dbReference type="EMBL" id="CAB4579157.1"/>
    </source>
</evidence>
<accession>A0A6J6ET41</accession>
<dbReference type="AlphaFoldDB" id="A0A6J6ET41"/>
<feature type="compositionally biased region" description="Polar residues" evidence="1">
    <location>
        <begin position="38"/>
        <end position="51"/>
    </location>
</feature>
<evidence type="ECO:0000256" key="1">
    <source>
        <dbReference type="SAM" id="MobiDB-lite"/>
    </source>
</evidence>
<feature type="compositionally biased region" description="Polar residues" evidence="1">
    <location>
        <begin position="150"/>
        <end position="160"/>
    </location>
</feature>
<sequence length="160" mass="17082">MRKTITQIDSTSMARGRQPMDTATADTAAIPAARTTDGSTRVSTANHTSAPSVAESRVHRPRRRSNGVTIASTYPTFCPDTAVRCARPLSRNRSTVPSLCAESSPYTNPANSAASSSLIVDAPRAMTSRTSLAERSRARDRRRAPPSGSEMDSTSNIPTM</sequence>
<feature type="compositionally biased region" description="Low complexity" evidence="1">
    <location>
        <begin position="21"/>
        <end position="37"/>
    </location>
</feature>
<feature type="compositionally biased region" description="Polar residues" evidence="1">
    <location>
        <begin position="1"/>
        <end position="13"/>
    </location>
</feature>
<organism evidence="2">
    <name type="scientific">freshwater metagenome</name>
    <dbReference type="NCBI Taxonomy" id="449393"/>
    <lineage>
        <taxon>unclassified sequences</taxon>
        <taxon>metagenomes</taxon>
        <taxon>ecological metagenomes</taxon>
    </lineage>
</organism>
<name>A0A6J6ET41_9ZZZZ</name>
<gene>
    <name evidence="2" type="ORF">UFOPK1722_00897</name>
</gene>
<proteinExistence type="predicted"/>
<reference evidence="2" key="1">
    <citation type="submission" date="2020-05" db="EMBL/GenBank/DDBJ databases">
        <authorList>
            <person name="Chiriac C."/>
            <person name="Salcher M."/>
            <person name="Ghai R."/>
            <person name="Kavagutti S V."/>
        </authorList>
    </citation>
    <scope>NUCLEOTIDE SEQUENCE</scope>
</reference>
<feature type="compositionally biased region" description="Polar residues" evidence="1">
    <location>
        <begin position="104"/>
        <end position="118"/>
    </location>
</feature>